<name>A0A1X1TPX2_9MYCO</name>
<dbReference type="OrthoDB" id="4713284at2"/>
<dbReference type="Proteomes" id="UP000467385">
    <property type="component" value="Chromosome"/>
</dbReference>
<sequence length="113" mass="11617">MNKMIIGSVAAVSAAIALAAEGHADTAFIRCPSGFTGVATTVTSCEFADSVRSSWGATIANGGNGSLINAFSPVTLQFYLMHCNPNGTVHLNTGETKYAALCVGGNDAEVVFW</sequence>
<evidence type="ECO:0000313" key="2">
    <source>
        <dbReference type="Proteomes" id="UP000467385"/>
    </source>
</evidence>
<gene>
    <name evidence="1" type="ORF">MCNS_32160</name>
</gene>
<protein>
    <submittedName>
        <fullName evidence="1">Uncharacterized protein</fullName>
    </submittedName>
</protein>
<evidence type="ECO:0000313" key="1">
    <source>
        <dbReference type="EMBL" id="BBZ40153.1"/>
    </source>
</evidence>
<dbReference type="RefSeq" id="WP_085231067.1">
    <property type="nucleotide sequence ID" value="NZ_AP022613.1"/>
</dbReference>
<accession>A0A1X1TPX2</accession>
<dbReference type="EMBL" id="AP022613">
    <property type="protein sequence ID" value="BBZ40153.1"/>
    <property type="molecule type" value="Genomic_DNA"/>
</dbReference>
<keyword evidence="2" id="KW-1185">Reference proteome</keyword>
<organism evidence="1 2">
    <name type="scientific">Mycobacterium conspicuum</name>
    <dbReference type="NCBI Taxonomy" id="44010"/>
    <lineage>
        <taxon>Bacteria</taxon>
        <taxon>Bacillati</taxon>
        <taxon>Actinomycetota</taxon>
        <taxon>Actinomycetes</taxon>
        <taxon>Mycobacteriales</taxon>
        <taxon>Mycobacteriaceae</taxon>
        <taxon>Mycobacterium</taxon>
    </lineage>
</organism>
<proteinExistence type="predicted"/>
<dbReference type="STRING" id="44010.AWC00_02415"/>
<reference evidence="1 2" key="1">
    <citation type="journal article" date="2019" name="Emerg. Microbes Infect.">
        <title>Comprehensive subspecies identification of 175 nontuberculous mycobacteria species based on 7547 genomic profiles.</title>
        <authorList>
            <person name="Matsumoto Y."/>
            <person name="Kinjo T."/>
            <person name="Motooka D."/>
            <person name="Nabeya D."/>
            <person name="Jung N."/>
            <person name="Uechi K."/>
            <person name="Horii T."/>
            <person name="Iida T."/>
            <person name="Fujita J."/>
            <person name="Nakamura S."/>
        </authorList>
    </citation>
    <scope>NUCLEOTIDE SEQUENCE [LARGE SCALE GENOMIC DNA]</scope>
    <source>
        <strain evidence="1 2">JCM 14738</strain>
    </source>
</reference>
<dbReference type="AlphaFoldDB" id="A0A1X1TPX2"/>